<feature type="transmembrane region" description="Helical" evidence="1">
    <location>
        <begin position="34"/>
        <end position="52"/>
    </location>
</feature>
<feature type="transmembrane region" description="Helical" evidence="1">
    <location>
        <begin position="58"/>
        <end position="76"/>
    </location>
</feature>
<keyword evidence="1" id="KW-0472">Membrane</keyword>
<organism evidence="2 3">
    <name type="scientific">Alteromonas stellipolaris</name>
    <dbReference type="NCBI Taxonomy" id="233316"/>
    <lineage>
        <taxon>Bacteria</taxon>
        <taxon>Pseudomonadati</taxon>
        <taxon>Pseudomonadota</taxon>
        <taxon>Gammaproteobacteria</taxon>
        <taxon>Alteromonadales</taxon>
        <taxon>Alteromonadaceae</taxon>
        <taxon>Alteromonas/Salinimonas group</taxon>
        <taxon>Alteromonas</taxon>
    </lineage>
</organism>
<reference evidence="2" key="1">
    <citation type="submission" date="2023-07" db="EMBL/GenBank/DDBJ databases">
        <title>Genome content predicts the carbon catabolic preferences of heterotrophic bacteria.</title>
        <authorList>
            <person name="Gralka M."/>
        </authorList>
    </citation>
    <scope>NUCLEOTIDE SEQUENCE</scope>
    <source>
        <strain evidence="2">F2M12</strain>
    </source>
</reference>
<proteinExistence type="predicted"/>
<dbReference type="EMBL" id="JAUOQI010000004">
    <property type="protein sequence ID" value="MDO6577178.1"/>
    <property type="molecule type" value="Genomic_DNA"/>
</dbReference>
<accession>A0AAW7Z3Y7</accession>
<sequence>MNSESVVELRNYEKSQLKQVSVISGISPNAMRRVFGGWILFAALVGIIVSVAPDLDSQFIGLTLFVLVAFTVVMFWQSRISEGWPAIICDDEYIGVVRDPVLREYVCVKKSIITDAQPSLIKPNKKAVEMSLDTSALTETDTAILKQAVWPREDKLIGLAHFKRREEACESVMWCVNHNTKAVRSVPAHRVPT</sequence>
<name>A0AAW7Z3Y7_9ALTE</name>
<comment type="caution">
    <text evidence="2">The sequence shown here is derived from an EMBL/GenBank/DDBJ whole genome shotgun (WGS) entry which is preliminary data.</text>
</comment>
<gene>
    <name evidence="2" type="ORF">Q4527_07225</name>
</gene>
<protein>
    <recommendedName>
        <fullName evidence="4">DUF2244 domain-containing protein</fullName>
    </recommendedName>
</protein>
<dbReference type="Proteomes" id="UP001170717">
    <property type="component" value="Unassembled WGS sequence"/>
</dbReference>
<evidence type="ECO:0000313" key="2">
    <source>
        <dbReference type="EMBL" id="MDO6577178.1"/>
    </source>
</evidence>
<evidence type="ECO:0000313" key="3">
    <source>
        <dbReference type="Proteomes" id="UP001170717"/>
    </source>
</evidence>
<evidence type="ECO:0000256" key="1">
    <source>
        <dbReference type="SAM" id="Phobius"/>
    </source>
</evidence>
<keyword evidence="1" id="KW-1133">Transmembrane helix</keyword>
<keyword evidence="1" id="KW-0812">Transmembrane</keyword>
<dbReference type="RefSeq" id="WP_303538293.1">
    <property type="nucleotide sequence ID" value="NZ_JAUOQI010000004.1"/>
</dbReference>
<dbReference type="AlphaFoldDB" id="A0AAW7Z3Y7"/>
<evidence type="ECO:0008006" key="4">
    <source>
        <dbReference type="Google" id="ProtNLM"/>
    </source>
</evidence>